<evidence type="ECO:0000313" key="1">
    <source>
        <dbReference type="EMBL" id="ANE42680.1"/>
    </source>
</evidence>
<dbReference type="PATRIC" id="fig|1182568.3.peg.355"/>
<gene>
    <name evidence="1" type="ORF">SU48_01700</name>
</gene>
<dbReference type="Proteomes" id="UP000077363">
    <property type="component" value="Chromosome"/>
</dbReference>
<proteinExistence type="predicted"/>
<protein>
    <submittedName>
        <fullName evidence="1">Uncharacterized protein</fullName>
    </submittedName>
</protein>
<sequence>MTKPSDSWAELRLLRFHWFRPAALLDNDHPDTRAVLEAHAQELRRYGDWPWRNERYICASRAGQWIATRPLDAPQLFDAFAQPNASDETIVKLCQTYGMLTTHGLNPVVRSSQFPNPYINDKYVIDSASSWRLSMTTLSIAVKLHEYANHQITSLELKNFLAEYADGAIREYIFNTLQITALREFSIQEAQTLTYHLIDREHTINVHIKAELNEESGQLGWSIVPQDLESAIWTLFIQSVTGQGKIKRCEHCAKIYTHALHKDRMYCSGACKQRASRERRRQQA</sequence>
<reference evidence="1 2" key="1">
    <citation type="submission" date="2015-01" db="EMBL/GenBank/DDBJ databases">
        <title>Deinococcus puniceus/DY1/ whole genome sequencing.</title>
        <authorList>
            <person name="Kim M.K."/>
            <person name="Srinivasan S."/>
            <person name="Lee J.-J."/>
        </authorList>
    </citation>
    <scope>NUCLEOTIDE SEQUENCE [LARGE SCALE GENOMIC DNA]</scope>
    <source>
        <strain evidence="1 2">DY1</strain>
    </source>
</reference>
<accession>A0A172T6R8</accession>
<evidence type="ECO:0000313" key="2">
    <source>
        <dbReference type="Proteomes" id="UP000077363"/>
    </source>
</evidence>
<dbReference type="KEGG" id="dpu:SU48_01700"/>
<dbReference type="EMBL" id="CP011387">
    <property type="protein sequence ID" value="ANE42680.1"/>
    <property type="molecule type" value="Genomic_DNA"/>
</dbReference>
<organism evidence="1 2">
    <name type="scientific">Deinococcus puniceus</name>
    <dbReference type="NCBI Taxonomy" id="1182568"/>
    <lineage>
        <taxon>Bacteria</taxon>
        <taxon>Thermotogati</taxon>
        <taxon>Deinococcota</taxon>
        <taxon>Deinococci</taxon>
        <taxon>Deinococcales</taxon>
        <taxon>Deinococcaceae</taxon>
        <taxon>Deinococcus</taxon>
    </lineage>
</organism>
<dbReference type="RefSeq" id="WP_064013733.1">
    <property type="nucleotide sequence ID" value="NZ_CP011387.1"/>
</dbReference>
<dbReference type="AlphaFoldDB" id="A0A172T6R8"/>
<keyword evidence="2" id="KW-1185">Reference proteome</keyword>
<name>A0A172T6R8_9DEIO</name>